<evidence type="ECO:0000256" key="4">
    <source>
        <dbReference type="SAM" id="MobiDB-lite"/>
    </source>
</evidence>
<keyword evidence="3" id="KW-0732">Signal</keyword>
<dbReference type="Proteomes" id="UP000252100">
    <property type="component" value="Chromosome"/>
</dbReference>
<dbReference type="EMBL" id="CP031092">
    <property type="protein sequence ID" value="AXF57297.1"/>
    <property type="molecule type" value="Genomic_DNA"/>
</dbReference>
<protein>
    <submittedName>
        <fullName evidence="6">Glutathione ABC transporter substrate-binding protein</fullName>
    </submittedName>
</protein>
<dbReference type="PANTHER" id="PTHR30290:SF9">
    <property type="entry name" value="OLIGOPEPTIDE-BINDING PROTEIN APPA"/>
    <property type="match status" value="1"/>
</dbReference>
<dbReference type="CDD" id="cd08499">
    <property type="entry name" value="PBP2_Ylib_like"/>
    <property type="match status" value="1"/>
</dbReference>
<dbReference type="GO" id="GO:0042597">
    <property type="term" value="C:periplasmic space"/>
    <property type="evidence" value="ECO:0007669"/>
    <property type="project" value="UniProtKB-ARBA"/>
</dbReference>
<dbReference type="Gene3D" id="3.90.76.10">
    <property type="entry name" value="Dipeptide-binding Protein, Domain 1"/>
    <property type="match status" value="1"/>
</dbReference>
<keyword evidence="7" id="KW-1185">Reference proteome</keyword>
<gene>
    <name evidence="6" type="ORF">DT065_15665</name>
</gene>
<proteinExistence type="inferred from homology"/>
<feature type="region of interest" description="Disordered" evidence="4">
    <location>
        <begin position="38"/>
        <end position="67"/>
    </location>
</feature>
<keyword evidence="2" id="KW-0813">Transport</keyword>
<accession>A0A345C266</accession>
<comment type="similarity">
    <text evidence="1">Belongs to the bacterial solute-binding protein 5 family.</text>
</comment>
<dbReference type="SUPFAM" id="SSF53850">
    <property type="entry name" value="Periplasmic binding protein-like II"/>
    <property type="match status" value="1"/>
</dbReference>
<dbReference type="KEGG" id="rue:DT065_15665"/>
<evidence type="ECO:0000313" key="6">
    <source>
        <dbReference type="EMBL" id="AXF57297.1"/>
    </source>
</evidence>
<evidence type="ECO:0000313" key="7">
    <source>
        <dbReference type="Proteomes" id="UP000252100"/>
    </source>
</evidence>
<dbReference type="InterPro" id="IPR000914">
    <property type="entry name" value="SBP_5_dom"/>
</dbReference>
<dbReference type="AlphaFoldDB" id="A0A345C266"/>
<dbReference type="GO" id="GO:0015833">
    <property type="term" value="P:peptide transport"/>
    <property type="evidence" value="ECO:0007669"/>
    <property type="project" value="TreeGrafter"/>
</dbReference>
<organism evidence="6 7">
    <name type="scientific">Salicibibacter kimchii</name>
    <dbReference type="NCBI Taxonomy" id="2099786"/>
    <lineage>
        <taxon>Bacteria</taxon>
        <taxon>Bacillati</taxon>
        <taxon>Bacillota</taxon>
        <taxon>Bacilli</taxon>
        <taxon>Bacillales</taxon>
        <taxon>Bacillaceae</taxon>
        <taxon>Salicibibacter</taxon>
    </lineage>
</organism>
<evidence type="ECO:0000256" key="3">
    <source>
        <dbReference type="ARBA" id="ARBA00022729"/>
    </source>
</evidence>
<dbReference type="PROSITE" id="PS51257">
    <property type="entry name" value="PROKAR_LIPOPROTEIN"/>
    <property type="match status" value="1"/>
</dbReference>
<name>A0A345C266_9BACI</name>
<dbReference type="Pfam" id="PF00496">
    <property type="entry name" value="SBP_bac_5"/>
    <property type="match status" value="1"/>
</dbReference>
<dbReference type="InterPro" id="IPR039424">
    <property type="entry name" value="SBP_5"/>
</dbReference>
<dbReference type="PANTHER" id="PTHR30290">
    <property type="entry name" value="PERIPLASMIC BINDING COMPONENT OF ABC TRANSPORTER"/>
    <property type="match status" value="1"/>
</dbReference>
<dbReference type="PIRSF" id="PIRSF002741">
    <property type="entry name" value="MppA"/>
    <property type="match status" value="1"/>
</dbReference>
<evidence type="ECO:0000256" key="2">
    <source>
        <dbReference type="ARBA" id="ARBA00022448"/>
    </source>
</evidence>
<dbReference type="Gene3D" id="3.40.190.10">
    <property type="entry name" value="Periplasmic binding protein-like II"/>
    <property type="match status" value="1"/>
</dbReference>
<feature type="domain" description="Solute-binding protein family 5" evidence="5">
    <location>
        <begin position="114"/>
        <end position="470"/>
    </location>
</feature>
<evidence type="ECO:0000259" key="5">
    <source>
        <dbReference type="Pfam" id="PF00496"/>
    </source>
</evidence>
<dbReference type="GO" id="GO:0043190">
    <property type="term" value="C:ATP-binding cassette (ABC) transporter complex"/>
    <property type="evidence" value="ECO:0007669"/>
    <property type="project" value="InterPro"/>
</dbReference>
<evidence type="ECO:0000256" key="1">
    <source>
        <dbReference type="ARBA" id="ARBA00005695"/>
    </source>
</evidence>
<sequence>MRIEKQGEEIILKKFKHKLVGGVLVLSLSGVLAACADDPEETDEDTGGDDAGENGEDVEEEEEDDTAAAEGGDLILAMGSDAVDLDPHGSNDTSSTHVRYQIYDKLVDFDENTEVQPELAEDYEQIEDDTWEFNLKEGVTFHNGETFDADDVVATLERVTDEEFASEKLFLYEMIEDIEAVDEHTVHITTEYPFAPLEFHLAHDGGGMMSAAAIEEEENGERNLDTEPVGTGPFELENWEQGNEVVLTRFDDYHGGPVSIDSATYRVVDEQLTRTSMVDNNEAHIADDIEPTQMDQLENMEGVSTSSIESLRMDYIGMNNEVEPFDDRDVRRALNMAVDKDTIIEGVFEGYGEEAIGALNPLVFGYSDDLDPIEYNPEEAESLLEDAGYEDGFEATLLVEDVDQVNLQIAEIIQDDLQDIGIDLSIEQQEWGALLDTTAEGEYEMVMLGWTTVTGDADYAMHPLFHSDNHGPPGNRTFYDNEETDELLDAGRQESDDDERIEIYTEAQQTIIDDATILPLVHDDFRAGISDSVEGIIHKADGIYDLREVELVGDDVDGGGY</sequence>
<dbReference type="GO" id="GO:1904680">
    <property type="term" value="F:peptide transmembrane transporter activity"/>
    <property type="evidence" value="ECO:0007669"/>
    <property type="project" value="TreeGrafter"/>
</dbReference>
<reference evidence="6 7" key="1">
    <citation type="journal article" date="2018" name="J. Microbiol.">
        <title>Salicibibacter kimchii gen. nov., sp. nov., a moderately halophilic and alkalitolerant bacterium in the family Bacillaceae, isolated from kimchi.</title>
        <authorList>
            <person name="Jang J.Y."/>
            <person name="Oh Y.J."/>
            <person name="Lim S.K."/>
            <person name="Park H.K."/>
            <person name="Lee C."/>
            <person name="Kim J.Y."/>
            <person name="Lee M.A."/>
            <person name="Choi H.J."/>
        </authorList>
    </citation>
    <scope>NUCLEOTIDE SEQUENCE [LARGE SCALE GENOMIC DNA]</scope>
    <source>
        <strain evidence="6 7">NKC1-1</strain>
    </source>
</reference>
<dbReference type="InterPro" id="IPR030678">
    <property type="entry name" value="Peptide/Ni-bd"/>
</dbReference>
<dbReference type="Gene3D" id="3.10.105.10">
    <property type="entry name" value="Dipeptide-binding Protein, Domain 3"/>
    <property type="match status" value="1"/>
</dbReference>